<feature type="region of interest" description="Disordered" evidence="1">
    <location>
        <begin position="91"/>
        <end position="132"/>
    </location>
</feature>
<protein>
    <submittedName>
        <fullName evidence="2">Uncharacterized protein</fullName>
    </submittedName>
</protein>
<sequence length="1404" mass="154176">MGVYTECWMAVNNTVAQTAEDIGIGSGLRQLTVPTMTMSFINHDQTEVSKAAKLLFQVLAYNVTLSQIASAGYAKQSRRIRQKAMGQQVLLSSVDSSRESKGMSSSRSRQDAWETGSLDSHRSHGSLRSAMSLDQSQCESQSSVSEASASFFGSDHERYLPRLVLDLNLLLHGLGVSQAHESPMQEAIWAALALPTLDQKIAAFVRFAVLVACGLPSGLVLPLSDRKDGEDIDMVVPPFKVFPAGEVNTQIHAKFSSERTLFSRVLLHIPGDMLSRSPLLRQCLVAFGKGLVPPVFSRAALGQIYLSLGEKYSLPQPDAATLVMKMAQHLAVIVTTCSPPPPRLCIGVNMSYPSGVSDLMTATPSALRYLTNRYNTNEPKEVFNTFIKICTAQFQAIMRLYPDRGIELHQFISYSVSTSRLFIQRSRSEAAVLNKLLPLIEKHEACLDSTDGAICNYVDDLRESVSVLMPASIQDPEELGRLLFRGSNVALLFTATEPFWQHAGTEPQFQSMRGVLLLVPEHEFQSMRGVLESFCGIEDMTKVSLSSSLVTVSQANTYYFMFKGIPQPKPFLWLMTGALPPRDSALLSCVRLCHSLVHFPGCIPYLDRDSVQVVQCVLLWYVGLLEGLKASNTKVENARVLAAAYKRTNITVVPIDVPGHVFYPLVVKALDGGYPIIIAGGVVSSPEGIHFKNLLTDYFREQTTRAGQVLTFQDGRYACRLKQPIHKMQLYYIHKMAIAICDNPDNYVRSCTLFDCLPVRPTLTVQLLKVFEDAATGSDTGPLRQAAEAEEACAVLRDRYWTDIRALTARMISTTPSATASTALIRGTGHMLRLAKDVVASYKTLANMWSKPGIDYGLTAGINTIAGTALRFPNPVMRGAGTAEKQLSLLSDVIKEHVETSGYSSLNQETVRRLYYKTCDRLITSAANPRALFDIGQGHLLTILLNWIQQVSSKAIDPRAVAVVALAMSNQFERMASLADPKVVERIYNIALEHRPSQMAMFPGLAAAFKRASVLEANCPAYEGLVEGMVSTDAAFADAILVCTDLDAGTSLLSSLLGNNPNRDAILAGRKVKKKLRLPDCCGSVITDRTIQLHIGALATLNHPGALISIGSWIRALSSATGLEGAHKAFAAHDEEVARTALALKIPQEQIDIRELVSNVLASTRKSVFAIVMAPLNTDVELHLIRSIKEAGHQPVFGLYHGMSPDRIAILHWHQVKHLEVTDPLLQQPMKIVLMVQRRVRGDSKGNQTFMNFYLKKCQYMLAMPEEVHPVTKAFEKIPPVTLEALSPTPHFMSSSSPAIPSFVSPAFSLRMRRILSGMVLSFGQRQYHLACTHSSALEAQVGVDLCIRQITTLSKFLVHYGQDATHIYDAPLLTRDTQTGIARPSLAEPPMPMSRVQSSMSGL</sequence>
<proteinExistence type="predicted"/>
<evidence type="ECO:0000313" key="3">
    <source>
        <dbReference type="Proteomes" id="UP000265618"/>
    </source>
</evidence>
<organism evidence="2 3">
    <name type="scientific">Kipferlia bialata</name>
    <dbReference type="NCBI Taxonomy" id="797122"/>
    <lineage>
        <taxon>Eukaryota</taxon>
        <taxon>Metamonada</taxon>
        <taxon>Carpediemonas-like organisms</taxon>
        <taxon>Kipferlia</taxon>
    </lineage>
</organism>
<accession>A0A9K3CLK8</accession>
<evidence type="ECO:0000256" key="1">
    <source>
        <dbReference type="SAM" id="MobiDB-lite"/>
    </source>
</evidence>
<dbReference type="Proteomes" id="UP000265618">
    <property type="component" value="Unassembled WGS sequence"/>
</dbReference>
<gene>
    <name evidence="2" type="ORF">KIPB_000121</name>
</gene>
<feature type="region of interest" description="Disordered" evidence="1">
    <location>
        <begin position="1382"/>
        <end position="1404"/>
    </location>
</feature>
<dbReference type="EMBL" id="BDIP01000012">
    <property type="protein sequence ID" value="GIQ79473.1"/>
    <property type="molecule type" value="Genomic_DNA"/>
</dbReference>
<feature type="non-terminal residue" evidence="2">
    <location>
        <position position="1"/>
    </location>
</feature>
<reference evidence="2 3" key="1">
    <citation type="journal article" date="2018" name="PLoS ONE">
        <title>The draft genome of Kipferlia bialata reveals reductive genome evolution in fornicate parasites.</title>
        <authorList>
            <person name="Tanifuji G."/>
            <person name="Takabayashi S."/>
            <person name="Kume K."/>
            <person name="Takagi M."/>
            <person name="Nakayama T."/>
            <person name="Kamikawa R."/>
            <person name="Inagaki Y."/>
            <person name="Hashimoto T."/>
        </authorList>
    </citation>
    <scope>NUCLEOTIDE SEQUENCE [LARGE SCALE GENOMIC DNA]</scope>
    <source>
        <strain evidence="2">NY0173</strain>
    </source>
</reference>
<keyword evidence="3" id="KW-1185">Reference proteome</keyword>
<evidence type="ECO:0000313" key="2">
    <source>
        <dbReference type="EMBL" id="GIQ79473.1"/>
    </source>
</evidence>
<comment type="caution">
    <text evidence="2">The sequence shown here is derived from an EMBL/GenBank/DDBJ whole genome shotgun (WGS) entry which is preliminary data.</text>
</comment>
<name>A0A9K3CLK8_9EUKA</name>